<feature type="region of interest" description="Disordered" evidence="10">
    <location>
        <begin position="660"/>
        <end position="695"/>
    </location>
</feature>
<comment type="subcellular location">
    <subcellularLocation>
        <location evidence="3">Cytoplasm</location>
    </subcellularLocation>
    <subcellularLocation>
        <location evidence="2">Nucleus</location>
    </subcellularLocation>
</comment>
<evidence type="ECO:0000313" key="14">
    <source>
        <dbReference type="Proteomes" id="UP000236319"/>
    </source>
</evidence>
<keyword evidence="8" id="KW-0862">Zinc</keyword>
<dbReference type="InterPro" id="IPR011108">
    <property type="entry name" value="RMMBL"/>
</dbReference>
<feature type="domain" description="Beta-Casp" evidence="12">
    <location>
        <begin position="351"/>
        <end position="468"/>
    </location>
</feature>
<keyword evidence="5" id="KW-0963">Cytoplasm</keyword>
<dbReference type="PANTHER" id="PTHR11203">
    <property type="entry name" value="CLEAVAGE AND POLYADENYLATION SPECIFICITY FACTOR FAMILY MEMBER"/>
    <property type="match status" value="1"/>
</dbReference>
<dbReference type="PANTHER" id="PTHR11203:SF37">
    <property type="entry name" value="INTEGRATOR COMPLEX SUBUNIT 11"/>
    <property type="match status" value="1"/>
</dbReference>
<accession>A0A2H6KE27</accession>
<evidence type="ECO:0000256" key="5">
    <source>
        <dbReference type="ARBA" id="ARBA00022490"/>
    </source>
</evidence>
<dbReference type="GeneID" id="39875015"/>
<protein>
    <submittedName>
        <fullName evidence="13">Cleavage and polyadenylation specificity protein, putative</fullName>
    </submittedName>
</protein>
<evidence type="ECO:0000256" key="8">
    <source>
        <dbReference type="ARBA" id="ARBA00022833"/>
    </source>
</evidence>
<dbReference type="InterPro" id="IPR036866">
    <property type="entry name" value="RibonucZ/Hydroxyglut_hydro"/>
</dbReference>
<dbReference type="Pfam" id="PF07521">
    <property type="entry name" value="RMMBL"/>
    <property type="match status" value="1"/>
</dbReference>
<feature type="domain" description="Metallo-beta-lactamase" evidence="11">
    <location>
        <begin position="16"/>
        <end position="339"/>
    </location>
</feature>
<organism evidence="13 14">
    <name type="scientific">Babesia ovata</name>
    <dbReference type="NCBI Taxonomy" id="189622"/>
    <lineage>
        <taxon>Eukaryota</taxon>
        <taxon>Sar</taxon>
        <taxon>Alveolata</taxon>
        <taxon>Apicomplexa</taxon>
        <taxon>Aconoidasida</taxon>
        <taxon>Piroplasmida</taxon>
        <taxon>Babesiidae</taxon>
        <taxon>Babesia</taxon>
    </lineage>
</organism>
<dbReference type="InterPro" id="IPR050698">
    <property type="entry name" value="MBL"/>
</dbReference>
<dbReference type="EMBL" id="BDSA01000003">
    <property type="protein sequence ID" value="GBE61245.1"/>
    <property type="molecule type" value="Genomic_DNA"/>
</dbReference>
<dbReference type="InterPro" id="IPR022712">
    <property type="entry name" value="Beta_Casp"/>
</dbReference>
<evidence type="ECO:0000256" key="3">
    <source>
        <dbReference type="ARBA" id="ARBA00004496"/>
    </source>
</evidence>
<evidence type="ECO:0000259" key="12">
    <source>
        <dbReference type="SMART" id="SM01027"/>
    </source>
</evidence>
<feature type="compositionally biased region" description="Polar residues" evidence="10">
    <location>
        <begin position="71"/>
        <end position="82"/>
    </location>
</feature>
<dbReference type="FunFam" id="3.40.50.10890:FF:000002">
    <property type="entry name" value="Integrator complex subunit 11"/>
    <property type="match status" value="1"/>
</dbReference>
<dbReference type="RefSeq" id="XP_028867488.1">
    <property type="nucleotide sequence ID" value="XM_029011655.1"/>
</dbReference>
<dbReference type="GO" id="GO:0005737">
    <property type="term" value="C:cytoplasm"/>
    <property type="evidence" value="ECO:0007669"/>
    <property type="project" value="UniProtKB-SubCell"/>
</dbReference>
<dbReference type="GO" id="GO:0004521">
    <property type="term" value="F:RNA endonuclease activity"/>
    <property type="evidence" value="ECO:0007669"/>
    <property type="project" value="TreeGrafter"/>
</dbReference>
<comment type="similarity">
    <text evidence="4">Belongs to the metallo-beta-lactamase superfamily. RNA-metabolizing metallo-beta-lactamase-like family. INTS11 subfamily.</text>
</comment>
<dbReference type="VEuPathDB" id="PiroplasmaDB:BOVATA_027380"/>
<dbReference type="Pfam" id="PF10996">
    <property type="entry name" value="Beta-Casp"/>
    <property type="match status" value="1"/>
</dbReference>
<dbReference type="SUPFAM" id="SSF56281">
    <property type="entry name" value="Metallo-hydrolase/oxidoreductase"/>
    <property type="match status" value="1"/>
</dbReference>
<name>A0A2H6KE27_9APIC</name>
<dbReference type="Pfam" id="PF16661">
    <property type="entry name" value="Lactamase_B_6"/>
    <property type="match status" value="1"/>
</dbReference>
<gene>
    <name evidence="13" type="ORF">BOVATA_027380</name>
</gene>
<dbReference type="SMART" id="SM01027">
    <property type="entry name" value="Beta-Casp"/>
    <property type="match status" value="1"/>
</dbReference>
<evidence type="ECO:0000256" key="2">
    <source>
        <dbReference type="ARBA" id="ARBA00004123"/>
    </source>
</evidence>
<reference evidence="13 14" key="1">
    <citation type="journal article" date="2017" name="BMC Genomics">
        <title>Whole-genome assembly of Babesia ovata and comparative genomics between closely related pathogens.</title>
        <authorList>
            <person name="Yamagishi J."/>
            <person name="Asada M."/>
            <person name="Hakimi H."/>
            <person name="Tanaka T.Q."/>
            <person name="Sugimoto C."/>
            <person name="Kawazu S."/>
        </authorList>
    </citation>
    <scope>NUCLEOTIDE SEQUENCE [LARGE SCALE GENOMIC DNA]</scope>
    <source>
        <strain evidence="13 14">Miyake</strain>
    </source>
</reference>
<proteinExistence type="inferred from homology"/>
<keyword evidence="6" id="KW-0479">Metal-binding</keyword>
<comment type="caution">
    <text evidence="13">The sequence shown here is derived from an EMBL/GenBank/DDBJ whole genome shotgun (WGS) entry which is preliminary data.</text>
</comment>
<dbReference type="SMART" id="SM00849">
    <property type="entry name" value="Lactamase_B"/>
    <property type="match status" value="1"/>
</dbReference>
<dbReference type="Gene3D" id="3.60.15.10">
    <property type="entry name" value="Ribonuclease Z/Hydroxyacylglutathione hydrolase-like"/>
    <property type="match status" value="2"/>
</dbReference>
<feature type="region of interest" description="Disordered" evidence="10">
    <location>
        <begin position="586"/>
        <end position="606"/>
    </location>
</feature>
<feature type="compositionally biased region" description="Low complexity" evidence="10">
    <location>
        <begin position="674"/>
        <end position="688"/>
    </location>
</feature>
<evidence type="ECO:0000313" key="13">
    <source>
        <dbReference type="EMBL" id="GBE61245.1"/>
    </source>
</evidence>
<dbReference type="OrthoDB" id="10249535at2759"/>
<sequence length="790" mass="86778">MSSVDITVLGAGQDVGRSCIVVTFPSRRVLFDCGAHCGFVDHRRYPDLQLLGDPNQYNTLYNEQMNAAFESSVSDGESNSDTAAVDGVPTSNPADSRAPSGGKSNASNIKDKAVRVATCMKNALQKALINVTEHIDISIISHFHLDHVGALPFLTEHLGYNGPVYMTYPTRGLAPILLRDSAQVVASKFRNTVDTDGATRGLNVLLNRAKKRKPLTVGELGKVDPWGYTVDCVAQSLGRARVMQLRATQEIGNVSITPYYAGHVLGAAMFHVECDGISVVYTGDFNTSPDKHLGPAYIPQLKPDVLICESTYASVVRQPRRATEMELCTVVHDCLIGGGKVLIPVFAVGRAQELAIILDNYWTKLQLTFPIYFGGGLSERATNYYKLHSAWTDSQNIPNLSENPFAMKHMLPFDNGFLNDDRPMVLFATPGMVHSGLSLKVCKLWGPNPKNLIVIPGYAAQGTVGNKLISGEKLIHTTIGTIEIKCKVRYLSFSAHADSAGIMRLIKQVQPKHLVLVHGEYDGMKKFAKHIAVEFGIPVSHPANGQTITVKQAKGGAKVPIYYYPQLLLEASGIVLTMKEEIGKSKSPANAIASKPTNEQNASRDAKDVEYLDCSDSDSSVDFCIKKLEEPADHVSAIMFRLEDGIKSLSLHSNDAAEVTGKYKPTDTEKVAESAETPSSSATATKSEQPNETKGRELLLMVSRNHMAKMFRDGMTQLSMMPELRCHRIKYRQSFKCRERDFVEATEYVAGVMNCEKGYFVEELPMYAKTMESGGERRCTIAYFVLFVLH</sequence>
<keyword evidence="7" id="KW-0378">Hydrolase</keyword>
<evidence type="ECO:0000256" key="1">
    <source>
        <dbReference type="ARBA" id="ARBA00001947"/>
    </source>
</evidence>
<feature type="region of interest" description="Disordered" evidence="10">
    <location>
        <begin position="71"/>
        <end position="107"/>
    </location>
</feature>
<dbReference type="GO" id="GO:0005634">
    <property type="term" value="C:nucleus"/>
    <property type="evidence" value="ECO:0007669"/>
    <property type="project" value="UniProtKB-SubCell"/>
</dbReference>
<evidence type="ECO:0000256" key="6">
    <source>
        <dbReference type="ARBA" id="ARBA00022723"/>
    </source>
</evidence>
<dbReference type="Proteomes" id="UP000236319">
    <property type="component" value="Unassembled WGS sequence"/>
</dbReference>
<dbReference type="InterPro" id="IPR001279">
    <property type="entry name" value="Metallo-B-lactamas"/>
</dbReference>
<keyword evidence="14" id="KW-1185">Reference proteome</keyword>
<evidence type="ECO:0000256" key="4">
    <source>
        <dbReference type="ARBA" id="ARBA00007093"/>
    </source>
</evidence>
<evidence type="ECO:0000259" key="11">
    <source>
        <dbReference type="SMART" id="SM00849"/>
    </source>
</evidence>
<keyword evidence="9" id="KW-0539">Nucleus</keyword>
<dbReference type="Gene3D" id="3.40.50.10890">
    <property type="match status" value="1"/>
</dbReference>
<dbReference type="GO" id="GO:0046872">
    <property type="term" value="F:metal ion binding"/>
    <property type="evidence" value="ECO:0007669"/>
    <property type="project" value="UniProtKB-KW"/>
</dbReference>
<feature type="compositionally biased region" description="Basic and acidic residues" evidence="10">
    <location>
        <begin position="664"/>
        <end position="673"/>
    </location>
</feature>
<dbReference type="GO" id="GO:0016180">
    <property type="term" value="P:snRNA processing"/>
    <property type="evidence" value="ECO:0007669"/>
    <property type="project" value="TreeGrafter"/>
</dbReference>
<evidence type="ECO:0000256" key="9">
    <source>
        <dbReference type="ARBA" id="ARBA00023242"/>
    </source>
</evidence>
<comment type="cofactor">
    <cofactor evidence="1">
        <name>Zn(2+)</name>
        <dbReference type="ChEBI" id="CHEBI:29105"/>
    </cofactor>
</comment>
<dbReference type="AlphaFoldDB" id="A0A2H6KE27"/>
<dbReference type="GO" id="GO:0016787">
    <property type="term" value="F:hydrolase activity"/>
    <property type="evidence" value="ECO:0007669"/>
    <property type="project" value="UniProtKB-KW"/>
</dbReference>
<evidence type="ECO:0000256" key="7">
    <source>
        <dbReference type="ARBA" id="ARBA00022801"/>
    </source>
</evidence>
<evidence type="ECO:0000256" key="10">
    <source>
        <dbReference type="SAM" id="MobiDB-lite"/>
    </source>
</evidence>